<sequence>MKERHPSRRRRGVFRWNKEQSGGKLIGIVAAETKASRSTGNGSPIAVAIDSISGPAPSPASAVRPKRRSDRAAVREIASSGEQAPGGARRGVRRLASMKSVNGTREVETEVRRGWSAECRACRRAPACRRIGST</sequence>
<evidence type="ECO:0000256" key="1">
    <source>
        <dbReference type="SAM" id="MobiDB-lite"/>
    </source>
</evidence>
<protein>
    <submittedName>
        <fullName evidence="2">Uncharacterized protein</fullName>
    </submittedName>
</protein>
<keyword evidence="3" id="KW-1185">Reference proteome</keyword>
<evidence type="ECO:0000313" key="2">
    <source>
        <dbReference type="EMBL" id="MCD7473218.1"/>
    </source>
</evidence>
<name>A0ABS8TQH7_DATST</name>
<reference evidence="2 3" key="1">
    <citation type="journal article" date="2021" name="BMC Genomics">
        <title>Datura genome reveals duplications of psychoactive alkaloid biosynthetic genes and high mutation rate following tissue culture.</title>
        <authorList>
            <person name="Rajewski A."/>
            <person name="Carter-House D."/>
            <person name="Stajich J."/>
            <person name="Litt A."/>
        </authorList>
    </citation>
    <scope>NUCLEOTIDE SEQUENCE [LARGE SCALE GENOMIC DNA]</scope>
    <source>
        <strain evidence="2">AR-01</strain>
    </source>
</reference>
<proteinExistence type="predicted"/>
<comment type="caution">
    <text evidence="2">The sequence shown here is derived from an EMBL/GenBank/DDBJ whole genome shotgun (WGS) entry which is preliminary data.</text>
</comment>
<dbReference type="EMBL" id="JACEIK010001938">
    <property type="protein sequence ID" value="MCD7473218.1"/>
    <property type="molecule type" value="Genomic_DNA"/>
</dbReference>
<evidence type="ECO:0000313" key="3">
    <source>
        <dbReference type="Proteomes" id="UP000823775"/>
    </source>
</evidence>
<dbReference type="Proteomes" id="UP000823775">
    <property type="component" value="Unassembled WGS sequence"/>
</dbReference>
<gene>
    <name evidence="2" type="ORF">HAX54_014879</name>
</gene>
<feature type="region of interest" description="Disordered" evidence="1">
    <location>
        <begin position="50"/>
        <end position="94"/>
    </location>
</feature>
<accession>A0ABS8TQH7</accession>
<organism evidence="2 3">
    <name type="scientific">Datura stramonium</name>
    <name type="common">Jimsonweed</name>
    <name type="synonym">Common thornapple</name>
    <dbReference type="NCBI Taxonomy" id="4076"/>
    <lineage>
        <taxon>Eukaryota</taxon>
        <taxon>Viridiplantae</taxon>
        <taxon>Streptophyta</taxon>
        <taxon>Embryophyta</taxon>
        <taxon>Tracheophyta</taxon>
        <taxon>Spermatophyta</taxon>
        <taxon>Magnoliopsida</taxon>
        <taxon>eudicotyledons</taxon>
        <taxon>Gunneridae</taxon>
        <taxon>Pentapetalae</taxon>
        <taxon>asterids</taxon>
        <taxon>lamiids</taxon>
        <taxon>Solanales</taxon>
        <taxon>Solanaceae</taxon>
        <taxon>Solanoideae</taxon>
        <taxon>Datureae</taxon>
        <taxon>Datura</taxon>
    </lineage>
</organism>